<organism evidence="5 6">
    <name type="scientific">Mangrovihabitans endophyticus</name>
    <dbReference type="NCBI Taxonomy" id="1751298"/>
    <lineage>
        <taxon>Bacteria</taxon>
        <taxon>Bacillati</taxon>
        <taxon>Actinomycetota</taxon>
        <taxon>Actinomycetes</taxon>
        <taxon>Micromonosporales</taxon>
        <taxon>Micromonosporaceae</taxon>
        <taxon>Mangrovihabitans</taxon>
    </lineage>
</organism>
<dbReference type="SMART" id="SM00382">
    <property type="entry name" value="AAA"/>
    <property type="match status" value="1"/>
</dbReference>
<keyword evidence="2" id="KW-0547">Nucleotide-binding</keyword>
<evidence type="ECO:0000313" key="5">
    <source>
        <dbReference type="EMBL" id="GGL09412.1"/>
    </source>
</evidence>
<evidence type="ECO:0000313" key="6">
    <source>
        <dbReference type="Proteomes" id="UP000656042"/>
    </source>
</evidence>
<reference evidence="5" key="2">
    <citation type="submission" date="2020-09" db="EMBL/GenBank/DDBJ databases">
        <authorList>
            <person name="Sun Q."/>
            <person name="Zhou Y."/>
        </authorList>
    </citation>
    <scope>NUCLEOTIDE SEQUENCE</scope>
    <source>
        <strain evidence="5">CGMCC 4.7299</strain>
    </source>
</reference>
<keyword evidence="6" id="KW-1185">Reference proteome</keyword>
<evidence type="ECO:0000256" key="2">
    <source>
        <dbReference type="ARBA" id="ARBA00022741"/>
    </source>
</evidence>
<evidence type="ECO:0000256" key="1">
    <source>
        <dbReference type="ARBA" id="ARBA00022448"/>
    </source>
</evidence>
<dbReference type="Gene3D" id="3.40.50.300">
    <property type="entry name" value="P-loop containing nucleotide triphosphate hydrolases"/>
    <property type="match status" value="1"/>
</dbReference>
<evidence type="ECO:0000259" key="4">
    <source>
        <dbReference type="PROSITE" id="PS50893"/>
    </source>
</evidence>
<dbReference type="Pfam" id="PF00005">
    <property type="entry name" value="ABC_tran"/>
    <property type="match status" value="1"/>
</dbReference>
<keyword evidence="1" id="KW-0813">Transport</keyword>
<accession>A0A8J3C2T7</accession>
<dbReference type="GO" id="GO:0016887">
    <property type="term" value="F:ATP hydrolysis activity"/>
    <property type="evidence" value="ECO:0007669"/>
    <property type="project" value="InterPro"/>
</dbReference>
<dbReference type="GO" id="GO:0005524">
    <property type="term" value="F:ATP binding"/>
    <property type="evidence" value="ECO:0007669"/>
    <property type="project" value="UniProtKB-KW"/>
</dbReference>
<evidence type="ECO:0000256" key="3">
    <source>
        <dbReference type="ARBA" id="ARBA00022840"/>
    </source>
</evidence>
<dbReference type="InterPro" id="IPR051120">
    <property type="entry name" value="ABC_AA/LPS_Transport"/>
</dbReference>
<name>A0A8J3C2T7_9ACTN</name>
<keyword evidence="3 5" id="KW-0067">ATP-binding</keyword>
<dbReference type="SUPFAM" id="SSF52540">
    <property type="entry name" value="P-loop containing nucleoside triphosphate hydrolases"/>
    <property type="match status" value="1"/>
</dbReference>
<protein>
    <submittedName>
        <fullName evidence="5">ABC transporter ATP-binding protein</fullName>
    </submittedName>
</protein>
<dbReference type="PANTHER" id="PTHR45772:SF9">
    <property type="entry name" value="CONSERVED COMPONENT OF ABC TRANSPORTER FOR NATURAL AMINO ACIDS"/>
    <property type="match status" value="1"/>
</dbReference>
<gene>
    <name evidence="5" type="ORF">GCM10012284_50110</name>
</gene>
<dbReference type="GO" id="GO:0005886">
    <property type="term" value="C:plasma membrane"/>
    <property type="evidence" value="ECO:0007669"/>
    <property type="project" value="TreeGrafter"/>
</dbReference>
<dbReference type="PROSITE" id="PS00211">
    <property type="entry name" value="ABC_TRANSPORTER_1"/>
    <property type="match status" value="1"/>
</dbReference>
<dbReference type="InterPro" id="IPR017871">
    <property type="entry name" value="ABC_transporter-like_CS"/>
</dbReference>
<dbReference type="CDD" id="cd03219">
    <property type="entry name" value="ABC_Mj1267_LivG_branched"/>
    <property type="match status" value="1"/>
</dbReference>
<dbReference type="Proteomes" id="UP000656042">
    <property type="component" value="Unassembled WGS sequence"/>
</dbReference>
<dbReference type="EMBL" id="BMMX01000032">
    <property type="protein sequence ID" value="GGL09412.1"/>
    <property type="molecule type" value="Genomic_DNA"/>
</dbReference>
<dbReference type="InterPro" id="IPR003593">
    <property type="entry name" value="AAA+_ATPase"/>
</dbReference>
<sequence>MVESLLSVRGVAKSFGGLRVLHDVSLDVVEGGITGLIGPNGSGKSTLFDVITRYQRCDAGRVTFAGEPLDGLAPHAVARRGLIRTFQLTRVFPSLTVAENLLVFARSARARPGGGPAAGKAGGGGEGETRAVELLDVMGLLGLAHREAAGLSYGQQKLLEIAQVLMLGPRLLLLDEPMAGINPGLADEVVDRLKALRTRGMTLLLVEHDIPVLHRLCDQVVVLNAGRVMAGGAPGEVLDDPHVREAFLGE</sequence>
<dbReference type="PROSITE" id="PS50893">
    <property type="entry name" value="ABC_TRANSPORTER_2"/>
    <property type="match status" value="1"/>
</dbReference>
<comment type="caution">
    <text evidence="5">The sequence shown here is derived from an EMBL/GenBank/DDBJ whole genome shotgun (WGS) entry which is preliminary data.</text>
</comment>
<dbReference type="InterPro" id="IPR027417">
    <property type="entry name" value="P-loop_NTPase"/>
</dbReference>
<dbReference type="PANTHER" id="PTHR45772">
    <property type="entry name" value="CONSERVED COMPONENT OF ABC TRANSPORTER FOR NATURAL AMINO ACIDS-RELATED"/>
    <property type="match status" value="1"/>
</dbReference>
<dbReference type="RefSeq" id="WP_189081791.1">
    <property type="nucleotide sequence ID" value="NZ_BMMX01000032.1"/>
</dbReference>
<feature type="domain" description="ABC transporter" evidence="4">
    <location>
        <begin position="6"/>
        <end position="250"/>
    </location>
</feature>
<dbReference type="InterPro" id="IPR003439">
    <property type="entry name" value="ABC_transporter-like_ATP-bd"/>
</dbReference>
<dbReference type="AlphaFoldDB" id="A0A8J3C2T7"/>
<proteinExistence type="predicted"/>
<reference evidence="5" key="1">
    <citation type="journal article" date="2014" name="Int. J. Syst. Evol. Microbiol.">
        <title>Complete genome sequence of Corynebacterium casei LMG S-19264T (=DSM 44701T), isolated from a smear-ripened cheese.</title>
        <authorList>
            <consortium name="US DOE Joint Genome Institute (JGI-PGF)"/>
            <person name="Walter F."/>
            <person name="Albersmeier A."/>
            <person name="Kalinowski J."/>
            <person name="Ruckert C."/>
        </authorList>
    </citation>
    <scope>NUCLEOTIDE SEQUENCE</scope>
    <source>
        <strain evidence="5">CGMCC 4.7299</strain>
    </source>
</reference>